<organism evidence="7">
    <name type="scientific">Spirochaeta aurantia</name>
    <dbReference type="NCBI Taxonomy" id="147"/>
    <lineage>
        <taxon>Bacteria</taxon>
        <taxon>Pseudomonadati</taxon>
        <taxon>Spirochaetota</taxon>
        <taxon>Spirochaetia</taxon>
        <taxon>Spirochaetales</taxon>
        <taxon>Spirochaetaceae</taxon>
        <taxon>Spirochaeta</taxon>
    </lineage>
</organism>
<sequence>MMKLFFAILRLMRPKEYIKNLLVFLPMFFAMRLNEVDLWVQSSVAFLGFCLISSSIYVINDLKDVEADRIHPVKKHRPIASGAVPVTIAWVVFSVLVLAAFAVSLSTSLPFFVLQLAYFVLNLLYTWKLKTVAIVDICILSAGFLLRLFVGSAVTSIPLSGWIILVLFFLTLLLGAGKRRDDLLLLEAGLDTKRASVRGYSLEMLNVLTTVVGTAGLVCYIIYTMTPEVMARFQSEHLYLTAFPVVAGVLRYFQIMLVEKRTGSPTELFLKDAGMASMVILWAVSFCGIVLMRY</sequence>
<feature type="transmembrane region" description="Helical" evidence="6">
    <location>
        <begin position="156"/>
        <end position="176"/>
    </location>
</feature>
<feature type="transmembrane region" description="Helical" evidence="6">
    <location>
        <begin position="237"/>
        <end position="253"/>
    </location>
</feature>
<dbReference type="GO" id="GO:0005886">
    <property type="term" value="C:plasma membrane"/>
    <property type="evidence" value="ECO:0007669"/>
    <property type="project" value="TreeGrafter"/>
</dbReference>
<comment type="subcellular location">
    <subcellularLocation>
        <location evidence="1">Membrane</location>
        <topology evidence="1">Multi-pass membrane protein</topology>
    </subcellularLocation>
</comment>
<evidence type="ECO:0000256" key="3">
    <source>
        <dbReference type="ARBA" id="ARBA00022692"/>
    </source>
</evidence>
<reference evidence="7" key="1">
    <citation type="submission" date="2006-06" db="EMBL/GenBank/DDBJ databases">
        <title>LGLA, the large glycolipid of Spirochaeta aurantia.</title>
        <authorList>
            <person name="Paul C.J."/>
            <person name="Vinogradov E."/>
            <person name="Tapping R.I."/>
            <person name="Perry M.B."/>
            <person name="Moyles D."/>
            <person name="Kropinski A.M."/>
        </authorList>
    </citation>
    <scope>NUCLEOTIDE SEQUENCE</scope>
</reference>
<feature type="transmembrane region" description="Helical" evidence="6">
    <location>
        <begin position="38"/>
        <end position="59"/>
    </location>
</feature>
<accession>Q0PHZ2</accession>
<feature type="transmembrane region" description="Helical" evidence="6">
    <location>
        <begin position="79"/>
        <end position="103"/>
    </location>
</feature>
<evidence type="ECO:0000256" key="6">
    <source>
        <dbReference type="SAM" id="Phobius"/>
    </source>
</evidence>
<evidence type="ECO:0000256" key="4">
    <source>
        <dbReference type="ARBA" id="ARBA00022989"/>
    </source>
</evidence>
<evidence type="ECO:0000256" key="5">
    <source>
        <dbReference type="ARBA" id="ARBA00023136"/>
    </source>
</evidence>
<feature type="transmembrane region" description="Helical" evidence="6">
    <location>
        <begin position="204"/>
        <end position="225"/>
    </location>
</feature>
<name>Q0PHZ2_SPIAU</name>
<feature type="transmembrane region" description="Helical" evidence="6">
    <location>
        <begin position="109"/>
        <end position="125"/>
    </location>
</feature>
<dbReference type="PANTHER" id="PTHR11048:SF5">
    <property type="entry name" value="DECAPRENYL-PHOSPHATE PHOSPHORIBOSYLTRANSFERASE"/>
    <property type="match status" value="1"/>
</dbReference>
<feature type="transmembrane region" description="Helical" evidence="6">
    <location>
        <begin position="273"/>
        <end position="292"/>
    </location>
</feature>
<dbReference type="InterPro" id="IPR000537">
    <property type="entry name" value="UbiA_prenyltransferase"/>
</dbReference>
<keyword evidence="5 6" id="KW-0472">Membrane</keyword>
<dbReference type="InterPro" id="IPR039653">
    <property type="entry name" value="Prenyltransferase"/>
</dbReference>
<proteinExistence type="predicted"/>
<protein>
    <submittedName>
        <fullName evidence="7">SpaN</fullName>
    </submittedName>
</protein>
<dbReference type="Pfam" id="PF01040">
    <property type="entry name" value="UbiA"/>
    <property type="match status" value="1"/>
</dbReference>
<evidence type="ECO:0000313" key="7">
    <source>
        <dbReference type="EMBL" id="ABH02999.1"/>
    </source>
</evidence>
<keyword evidence="2" id="KW-1003">Cell membrane</keyword>
<keyword evidence="3 6" id="KW-0812">Transmembrane</keyword>
<evidence type="ECO:0000256" key="2">
    <source>
        <dbReference type="ARBA" id="ARBA00022475"/>
    </source>
</evidence>
<dbReference type="PANTHER" id="PTHR11048">
    <property type="entry name" value="PRENYLTRANSFERASES"/>
    <property type="match status" value="1"/>
</dbReference>
<keyword evidence="4 6" id="KW-1133">Transmembrane helix</keyword>
<dbReference type="InterPro" id="IPR044878">
    <property type="entry name" value="UbiA_sf"/>
</dbReference>
<dbReference type="GO" id="GO:0016765">
    <property type="term" value="F:transferase activity, transferring alkyl or aryl (other than methyl) groups"/>
    <property type="evidence" value="ECO:0007669"/>
    <property type="project" value="InterPro"/>
</dbReference>
<dbReference type="EMBL" id="DQ832182">
    <property type="protein sequence ID" value="ABH02999.1"/>
    <property type="molecule type" value="Genomic_DNA"/>
</dbReference>
<evidence type="ECO:0000256" key="1">
    <source>
        <dbReference type="ARBA" id="ARBA00004141"/>
    </source>
</evidence>
<dbReference type="NCBIfam" id="NF008978">
    <property type="entry name" value="PRK12324.1-4"/>
    <property type="match status" value="1"/>
</dbReference>
<dbReference type="AlphaFoldDB" id="Q0PHZ2"/>
<dbReference type="GO" id="GO:0009247">
    <property type="term" value="P:glycolipid biosynthetic process"/>
    <property type="evidence" value="ECO:0007669"/>
    <property type="project" value="TreeGrafter"/>
</dbReference>
<dbReference type="CDD" id="cd13963">
    <property type="entry name" value="PT_UbiA_2"/>
    <property type="match status" value="1"/>
</dbReference>
<dbReference type="Gene3D" id="1.10.357.140">
    <property type="entry name" value="UbiA prenyltransferase"/>
    <property type="match status" value="1"/>
</dbReference>